<feature type="transmembrane region" description="Helical" evidence="1">
    <location>
        <begin position="72"/>
        <end position="90"/>
    </location>
</feature>
<keyword evidence="1" id="KW-0812">Transmembrane</keyword>
<keyword evidence="1" id="KW-1133">Transmembrane helix</keyword>
<dbReference type="PANTHER" id="PTHR28008:SF1">
    <property type="entry name" value="DOMAIN PROTEIN, PUTATIVE (AFU_ORTHOLOGUE AFUA_3G10980)-RELATED"/>
    <property type="match status" value="1"/>
</dbReference>
<sequence>MDRIIKQLNLQMPWLVMMTLITIQSAMTSSLLVQLPRGFDKVIHFFIFFVLGWLLARGLFGNPLKTSPARWAAILVGGALFAMLDEMHQALVPGRYADFKDWLADMAGLTLAALWYYHVHLRVPRR</sequence>
<name>A0A7V5RPG9_CALAY</name>
<evidence type="ECO:0000313" key="3">
    <source>
        <dbReference type="EMBL" id="HHM01770.1"/>
    </source>
</evidence>
<feature type="transmembrane region" description="Helical" evidence="1">
    <location>
        <begin position="102"/>
        <end position="119"/>
    </location>
</feature>
<dbReference type="NCBIfam" id="NF037970">
    <property type="entry name" value="vanZ_1"/>
    <property type="match status" value="1"/>
</dbReference>
<protein>
    <recommendedName>
        <fullName evidence="2">VanZ-like domain-containing protein</fullName>
    </recommendedName>
</protein>
<evidence type="ECO:0000256" key="1">
    <source>
        <dbReference type="SAM" id="Phobius"/>
    </source>
</evidence>
<dbReference type="Pfam" id="PF04892">
    <property type="entry name" value="VanZ"/>
    <property type="match status" value="1"/>
</dbReference>
<comment type="caution">
    <text evidence="3">The sequence shown here is derived from an EMBL/GenBank/DDBJ whole genome shotgun (WGS) entry which is preliminary data.</text>
</comment>
<reference evidence="3" key="1">
    <citation type="journal article" date="2020" name="mSystems">
        <title>Genome- and Community-Level Interaction Insights into Carbon Utilization and Element Cycling Functions of Hydrothermarchaeota in Hydrothermal Sediment.</title>
        <authorList>
            <person name="Zhou Z."/>
            <person name="Liu Y."/>
            <person name="Xu W."/>
            <person name="Pan J."/>
            <person name="Luo Z.H."/>
            <person name="Li M."/>
        </authorList>
    </citation>
    <scope>NUCLEOTIDE SEQUENCE [LARGE SCALE GENOMIC DNA]</scope>
    <source>
        <strain evidence="3">HyVt-460</strain>
    </source>
</reference>
<feature type="transmembrane region" description="Helical" evidence="1">
    <location>
        <begin position="42"/>
        <end position="60"/>
    </location>
</feature>
<feature type="domain" description="VanZ-like" evidence="2">
    <location>
        <begin position="25"/>
        <end position="117"/>
    </location>
</feature>
<dbReference type="PANTHER" id="PTHR28008">
    <property type="entry name" value="DOMAIN PROTEIN, PUTATIVE (AFU_ORTHOLOGUE AFUA_3G10980)-RELATED"/>
    <property type="match status" value="1"/>
</dbReference>
<dbReference type="EMBL" id="DRLI01000076">
    <property type="protein sequence ID" value="HHM01770.1"/>
    <property type="molecule type" value="Genomic_DNA"/>
</dbReference>
<organism evidence="3">
    <name type="scientific">Caldithrix abyssi</name>
    <dbReference type="NCBI Taxonomy" id="187145"/>
    <lineage>
        <taxon>Bacteria</taxon>
        <taxon>Pseudomonadati</taxon>
        <taxon>Calditrichota</taxon>
        <taxon>Calditrichia</taxon>
        <taxon>Calditrichales</taxon>
        <taxon>Calditrichaceae</taxon>
        <taxon>Caldithrix</taxon>
    </lineage>
</organism>
<evidence type="ECO:0000259" key="2">
    <source>
        <dbReference type="Pfam" id="PF04892"/>
    </source>
</evidence>
<dbReference type="InterPro" id="IPR006976">
    <property type="entry name" value="VanZ-like"/>
</dbReference>
<dbReference type="Proteomes" id="UP000885771">
    <property type="component" value="Unassembled WGS sequence"/>
</dbReference>
<accession>A0A7V5RPG9</accession>
<feature type="transmembrane region" description="Helical" evidence="1">
    <location>
        <begin position="12"/>
        <end position="36"/>
    </location>
</feature>
<keyword evidence="1" id="KW-0472">Membrane</keyword>
<proteinExistence type="predicted"/>
<gene>
    <name evidence="3" type="ORF">ENJ15_02065</name>
</gene>
<dbReference type="AlphaFoldDB" id="A0A7V5RPG9"/>